<evidence type="ECO:0000313" key="3">
    <source>
        <dbReference type="EMBL" id="TGY62620.1"/>
    </source>
</evidence>
<accession>A0A4V3RR92</accession>
<dbReference type="AlphaFoldDB" id="A0A4V3RR92"/>
<dbReference type="RefSeq" id="WP_136012350.1">
    <property type="nucleotide sequence ID" value="NZ_SRYE01000002.1"/>
</dbReference>
<comment type="caution">
    <text evidence="3">The sequence shown here is derived from an EMBL/GenBank/DDBJ whole genome shotgun (WGS) entry which is preliminary data.</text>
</comment>
<dbReference type="EMBL" id="SRYE01000002">
    <property type="protein sequence ID" value="TGY62620.1"/>
    <property type="molecule type" value="Genomic_DNA"/>
</dbReference>
<feature type="compositionally biased region" description="Polar residues" evidence="2">
    <location>
        <begin position="105"/>
        <end position="115"/>
    </location>
</feature>
<sequence length="448" mass="50376">MTEAGYENGAQEASARDRSKKPLLPAKDPLFASAAPFGARPWTIKLLLAPKAPVASPLEVDWPQNLEKFLIEQPEEASARTTTDYEVLEKRASEISQWLSEQLGRTQKSLASQRPGSAKEEEAQEAGSSRPELEFQSFGEALESVSASFYGQQAAQEEALREAVRKAVAQERRAAKVREDAAVDVARREVRQELLERTRMAEAQYREARQALQQAEIAVAAMTEELEQLRDAGDQLEQERAAREAQDRAHAIQISTLENEARRLRASLAQAGQEDEVDITPVAGPLDVIRTLPTNLEECVRLFAGLQDRVEFLESAYESARNYRGGDLDRYWRSLLSLHDVLWPLRATNREYGVDVAREFRNKSGFEYAANESQETLAIEECRRARTFRYQGKDQLMVNHIKVGNSGNIQEGAMRIYLLYDADRKKIIVGHIGKHLPTKTVPGSLGRR</sequence>
<gene>
    <name evidence="3" type="ORF">E5334_04215</name>
</gene>
<dbReference type="Proteomes" id="UP000310263">
    <property type="component" value="Unassembled WGS sequence"/>
</dbReference>
<feature type="coiled-coil region" evidence="1">
    <location>
        <begin position="160"/>
        <end position="274"/>
    </location>
</feature>
<keyword evidence="4" id="KW-1185">Reference proteome</keyword>
<evidence type="ECO:0000256" key="2">
    <source>
        <dbReference type="SAM" id="MobiDB-lite"/>
    </source>
</evidence>
<evidence type="ECO:0000313" key="4">
    <source>
        <dbReference type="Proteomes" id="UP000310263"/>
    </source>
</evidence>
<protein>
    <submittedName>
        <fullName evidence="3">Uncharacterized protein</fullName>
    </submittedName>
</protein>
<reference evidence="3 4" key="1">
    <citation type="submission" date="2019-04" db="EMBL/GenBank/DDBJ databases">
        <title>Microbes associate with the intestines of laboratory mice.</title>
        <authorList>
            <person name="Navarre W."/>
            <person name="Wong E."/>
            <person name="Huang K."/>
            <person name="Tropini C."/>
            <person name="Ng K."/>
            <person name="Yu B."/>
        </authorList>
    </citation>
    <scope>NUCLEOTIDE SEQUENCE [LARGE SCALE GENOMIC DNA]</scope>
    <source>
        <strain evidence="3 4">NM07_P-09</strain>
    </source>
</reference>
<evidence type="ECO:0000256" key="1">
    <source>
        <dbReference type="SAM" id="Coils"/>
    </source>
</evidence>
<feature type="region of interest" description="Disordered" evidence="2">
    <location>
        <begin position="105"/>
        <end position="133"/>
    </location>
</feature>
<feature type="region of interest" description="Disordered" evidence="2">
    <location>
        <begin position="1"/>
        <end position="24"/>
    </location>
</feature>
<keyword evidence="1" id="KW-0175">Coiled coil</keyword>
<dbReference type="OrthoDB" id="3197429at2"/>
<organism evidence="3 4">
    <name type="scientific">Muricaecibacterium torontonense</name>
    <dbReference type="NCBI Taxonomy" id="3032871"/>
    <lineage>
        <taxon>Bacteria</taxon>
        <taxon>Bacillati</taxon>
        <taxon>Actinomycetota</taxon>
        <taxon>Coriobacteriia</taxon>
        <taxon>Coriobacteriales</taxon>
        <taxon>Atopobiaceae</taxon>
        <taxon>Muricaecibacterium</taxon>
    </lineage>
</organism>
<proteinExistence type="predicted"/>
<name>A0A4V3RR92_9ACTN</name>